<accession>A0A846YGQ1</accession>
<evidence type="ECO:0000313" key="2">
    <source>
        <dbReference type="Proteomes" id="UP000570678"/>
    </source>
</evidence>
<keyword evidence="2" id="KW-1185">Reference proteome</keyword>
<comment type="caution">
    <text evidence="1">The sequence shown here is derived from an EMBL/GenBank/DDBJ whole genome shotgun (WGS) entry which is preliminary data.</text>
</comment>
<evidence type="ECO:0000313" key="1">
    <source>
        <dbReference type="EMBL" id="NKY58123.1"/>
    </source>
</evidence>
<sequence length="134" mass="14873">MLPGPSLHDLTDGQLPESITWAIGAVHLRARVRGGATLTGIADDHMVPVGVLEPVYRDAARAGYVTAEGDWLRQTDSGTQQAERFRRVWRGRLDRHLEDWSFDDPADKALLDRALDKVAGELLDEQSRRPTFAG</sequence>
<dbReference type="EMBL" id="JAAXOT010000009">
    <property type="protein sequence ID" value="NKY58123.1"/>
    <property type="molecule type" value="Genomic_DNA"/>
</dbReference>
<dbReference type="InterPro" id="IPR036388">
    <property type="entry name" value="WH-like_DNA-bd_sf"/>
</dbReference>
<organism evidence="1 2">
    <name type="scientific">Nocardia flavorosea</name>
    <dbReference type="NCBI Taxonomy" id="53429"/>
    <lineage>
        <taxon>Bacteria</taxon>
        <taxon>Bacillati</taxon>
        <taxon>Actinomycetota</taxon>
        <taxon>Actinomycetes</taxon>
        <taxon>Mycobacteriales</taxon>
        <taxon>Nocardiaceae</taxon>
        <taxon>Nocardia</taxon>
    </lineage>
</organism>
<dbReference type="Proteomes" id="UP000570678">
    <property type="component" value="Unassembled WGS sequence"/>
</dbReference>
<dbReference type="RefSeq" id="WP_062979251.1">
    <property type="nucleotide sequence ID" value="NZ_JAAXOT010000009.1"/>
</dbReference>
<dbReference type="AlphaFoldDB" id="A0A846YGQ1"/>
<dbReference type="Gene3D" id="1.10.10.10">
    <property type="entry name" value="Winged helix-like DNA-binding domain superfamily/Winged helix DNA-binding domain"/>
    <property type="match status" value="1"/>
</dbReference>
<reference evidence="1 2" key="1">
    <citation type="submission" date="2020-04" db="EMBL/GenBank/DDBJ databases">
        <title>MicrobeNet Type strains.</title>
        <authorList>
            <person name="Nicholson A.C."/>
        </authorList>
    </citation>
    <scope>NUCLEOTIDE SEQUENCE [LARGE SCALE GENOMIC DNA]</scope>
    <source>
        <strain evidence="1 2">JCM 3332</strain>
    </source>
</reference>
<name>A0A846YGQ1_9NOCA</name>
<proteinExistence type="predicted"/>
<gene>
    <name evidence="1" type="ORF">HGA15_18635</name>
</gene>
<protein>
    <submittedName>
        <fullName evidence="1">Uncharacterized protein</fullName>
    </submittedName>
</protein>